<protein>
    <submittedName>
        <fullName evidence="7">Methyl farnesoate epoxidase</fullName>
    </submittedName>
</protein>
<evidence type="ECO:0000313" key="8">
    <source>
        <dbReference type="Proteomes" id="UP000198287"/>
    </source>
</evidence>
<keyword evidence="3 5" id="KW-0408">Iron</keyword>
<feature type="binding site" description="axial binding residue" evidence="5">
    <location>
        <position position="423"/>
    </location>
    <ligand>
        <name>heme</name>
        <dbReference type="ChEBI" id="CHEBI:30413"/>
    </ligand>
    <ligandPart>
        <name>Fe</name>
        <dbReference type="ChEBI" id="CHEBI:18248"/>
    </ligandPart>
</feature>
<organism evidence="7 8">
    <name type="scientific">Folsomia candida</name>
    <name type="common">Springtail</name>
    <dbReference type="NCBI Taxonomy" id="158441"/>
    <lineage>
        <taxon>Eukaryota</taxon>
        <taxon>Metazoa</taxon>
        <taxon>Ecdysozoa</taxon>
        <taxon>Arthropoda</taxon>
        <taxon>Hexapoda</taxon>
        <taxon>Collembola</taxon>
        <taxon>Entomobryomorpha</taxon>
        <taxon>Isotomoidea</taxon>
        <taxon>Isotomidae</taxon>
        <taxon>Proisotominae</taxon>
        <taxon>Folsomia</taxon>
    </lineage>
</organism>
<name>A0A226DD99_FOLCA</name>
<dbReference type="PANTHER" id="PTHR24300">
    <property type="entry name" value="CYTOCHROME P450 508A4-RELATED"/>
    <property type="match status" value="1"/>
</dbReference>
<dbReference type="GO" id="GO:0008395">
    <property type="term" value="F:steroid hydroxylase activity"/>
    <property type="evidence" value="ECO:0007669"/>
    <property type="project" value="TreeGrafter"/>
</dbReference>
<comment type="similarity">
    <text evidence="1 6">Belongs to the cytochrome P450 family.</text>
</comment>
<dbReference type="GO" id="GO:0006082">
    <property type="term" value="P:organic acid metabolic process"/>
    <property type="evidence" value="ECO:0007669"/>
    <property type="project" value="TreeGrafter"/>
</dbReference>
<dbReference type="SUPFAM" id="SSF48264">
    <property type="entry name" value="Cytochrome P450"/>
    <property type="match status" value="1"/>
</dbReference>
<dbReference type="GO" id="GO:0020037">
    <property type="term" value="F:heme binding"/>
    <property type="evidence" value="ECO:0007669"/>
    <property type="project" value="InterPro"/>
</dbReference>
<evidence type="ECO:0000256" key="2">
    <source>
        <dbReference type="ARBA" id="ARBA00022723"/>
    </source>
</evidence>
<dbReference type="GO" id="GO:0006805">
    <property type="term" value="P:xenobiotic metabolic process"/>
    <property type="evidence" value="ECO:0007669"/>
    <property type="project" value="TreeGrafter"/>
</dbReference>
<keyword evidence="8" id="KW-1185">Reference proteome</keyword>
<dbReference type="PROSITE" id="PS00086">
    <property type="entry name" value="CYTOCHROME_P450"/>
    <property type="match status" value="1"/>
</dbReference>
<accession>A0A226DD99</accession>
<dbReference type="Gene3D" id="1.10.630.10">
    <property type="entry name" value="Cytochrome P450"/>
    <property type="match status" value="1"/>
</dbReference>
<dbReference type="GO" id="GO:0005506">
    <property type="term" value="F:iron ion binding"/>
    <property type="evidence" value="ECO:0007669"/>
    <property type="project" value="InterPro"/>
</dbReference>
<dbReference type="PRINTS" id="PR00385">
    <property type="entry name" value="P450"/>
</dbReference>
<evidence type="ECO:0000256" key="6">
    <source>
        <dbReference type="RuleBase" id="RU000461"/>
    </source>
</evidence>
<evidence type="ECO:0000313" key="7">
    <source>
        <dbReference type="EMBL" id="OXA42687.1"/>
    </source>
</evidence>
<dbReference type="OMA" id="YTIREAF"/>
<dbReference type="InterPro" id="IPR050182">
    <property type="entry name" value="Cytochrome_P450_fam2"/>
</dbReference>
<dbReference type="GO" id="GO:0005737">
    <property type="term" value="C:cytoplasm"/>
    <property type="evidence" value="ECO:0007669"/>
    <property type="project" value="TreeGrafter"/>
</dbReference>
<sequence>MLFHVMLGIVAFICTLIKLNLRNRLWGTSGSTGSNKPCPPGPWCFPLFGYMPFFAYKPLERLQALASNYGEICTIFLGQYRQAPVVVLNSYYTIREAFKEDAFSGRPTLKMLEVRNSGANAWSAVREKLGRNNASSQCDICEILVLGNNPWKDGKVGTPVDLKARLNLAVLNALWSIICGQRYSHDDGLVRNSVHWATLIPPLAPRLTRWNAFVHSISAVHRFLQDIIEEHKQERSTQGRNSGGMKDFIDLYLSEIDATSDPASSFYKERGEHSLLITLLDLFMAGADTTSATLYWAFLYMVLHEDVQRKVHNEIDLVLGNSPPSLDHKKLMPYTEAVLLEILRKSSLVPMGLFHSTTSNTKLLGFDIPKDTVIMANLYNLNNDAAYWGDPQTFRPERFLDDSKTTVVKFERFIPFSTGKRSCPGENLSRDQLFLFFVGLLQKFIFVSDYARPKPSDKPNNGVILSASPYTVVVRSRVVGVE</sequence>
<keyword evidence="4 6" id="KW-0503">Monooxygenase</keyword>
<dbReference type="InterPro" id="IPR036396">
    <property type="entry name" value="Cyt_P450_sf"/>
</dbReference>
<dbReference type="InterPro" id="IPR017972">
    <property type="entry name" value="Cyt_P450_CS"/>
</dbReference>
<comment type="cofactor">
    <cofactor evidence="5">
        <name>heme</name>
        <dbReference type="ChEBI" id="CHEBI:30413"/>
    </cofactor>
</comment>
<dbReference type="Proteomes" id="UP000198287">
    <property type="component" value="Unassembled WGS sequence"/>
</dbReference>
<dbReference type="GO" id="GO:0016712">
    <property type="term" value="F:oxidoreductase activity, acting on paired donors, with incorporation or reduction of molecular oxygen, reduced flavin or flavoprotein as one donor, and incorporation of one atom of oxygen"/>
    <property type="evidence" value="ECO:0007669"/>
    <property type="project" value="TreeGrafter"/>
</dbReference>
<dbReference type="InterPro" id="IPR001128">
    <property type="entry name" value="Cyt_P450"/>
</dbReference>
<dbReference type="InterPro" id="IPR002401">
    <property type="entry name" value="Cyt_P450_E_grp-I"/>
</dbReference>
<evidence type="ECO:0000256" key="4">
    <source>
        <dbReference type="ARBA" id="ARBA00023033"/>
    </source>
</evidence>
<dbReference type="PRINTS" id="PR00463">
    <property type="entry name" value="EP450I"/>
</dbReference>
<dbReference type="EMBL" id="LNIX01000025">
    <property type="protein sequence ID" value="OXA42687.1"/>
    <property type="molecule type" value="Genomic_DNA"/>
</dbReference>
<evidence type="ECO:0000256" key="1">
    <source>
        <dbReference type="ARBA" id="ARBA00010617"/>
    </source>
</evidence>
<evidence type="ECO:0000256" key="5">
    <source>
        <dbReference type="PIRSR" id="PIRSR602401-1"/>
    </source>
</evidence>
<keyword evidence="5 6" id="KW-0349">Heme</keyword>
<dbReference type="Pfam" id="PF00067">
    <property type="entry name" value="p450"/>
    <property type="match status" value="2"/>
</dbReference>
<comment type="caution">
    <text evidence="7">The sequence shown here is derived from an EMBL/GenBank/DDBJ whole genome shotgun (WGS) entry which is preliminary data.</text>
</comment>
<proteinExistence type="inferred from homology"/>
<reference evidence="7 8" key="1">
    <citation type="submission" date="2015-12" db="EMBL/GenBank/DDBJ databases">
        <title>The genome of Folsomia candida.</title>
        <authorList>
            <person name="Faddeeva A."/>
            <person name="Derks M.F."/>
            <person name="Anvar Y."/>
            <person name="Smit S."/>
            <person name="Van Straalen N."/>
            <person name="Roelofs D."/>
        </authorList>
    </citation>
    <scope>NUCLEOTIDE SEQUENCE [LARGE SCALE GENOMIC DNA]</scope>
    <source>
        <strain evidence="7 8">VU population</strain>
        <tissue evidence="7">Whole body</tissue>
    </source>
</reference>
<evidence type="ECO:0000256" key="3">
    <source>
        <dbReference type="ARBA" id="ARBA00023004"/>
    </source>
</evidence>
<keyword evidence="6" id="KW-0560">Oxidoreductase</keyword>
<keyword evidence="2 5" id="KW-0479">Metal-binding</keyword>
<dbReference type="AlphaFoldDB" id="A0A226DD99"/>
<dbReference type="PANTHER" id="PTHR24300:SF403">
    <property type="entry name" value="CYTOCHROME P450 306A1"/>
    <property type="match status" value="1"/>
</dbReference>
<dbReference type="STRING" id="158441.A0A226DD99"/>
<gene>
    <name evidence="7" type="ORF">Fcan01_22504</name>
</gene>
<dbReference type="OrthoDB" id="3934656at2759"/>